<dbReference type="GO" id="GO:0016616">
    <property type="term" value="F:oxidoreductase activity, acting on the CH-OH group of donors, NAD or NADP as acceptor"/>
    <property type="evidence" value="ECO:0007669"/>
    <property type="project" value="UniProtKB-ARBA"/>
</dbReference>
<dbReference type="AlphaFoldDB" id="A0A0R1Y945"/>
<dbReference type="Gene3D" id="3.20.20.70">
    <property type="entry name" value="Aldolase class I"/>
    <property type="match status" value="1"/>
</dbReference>
<organism evidence="7 8">
    <name type="scientific">Lactobacillus hamsteri DSM 5661 = JCM 6256</name>
    <dbReference type="NCBI Taxonomy" id="1423754"/>
    <lineage>
        <taxon>Bacteria</taxon>
        <taxon>Bacillati</taxon>
        <taxon>Bacillota</taxon>
        <taxon>Bacilli</taxon>
        <taxon>Lactobacillales</taxon>
        <taxon>Lactobacillaceae</taxon>
        <taxon>Lactobacillus</taxon>
    </lineage>
</organism>
<dbReference type="SUPFAM" id="SSF51412">
    <property type="entry name" value="Inosine monophosphate dehydrogenase (IMPDH)"/>
    <property type="match status" value="1"/>
</dbReference>
<dbReference type="Proteomes" id="UP000051223">
    <property type="component" value="Unassembled WGS sequence"/>
</dbReference>
<dbReference type="FunFam" id="3.20.20.70:FF:000424">
    <property type="entry name" value="Inosine-5'-monophosphate dehydrogenase 2"/>
    <property type="match status" value="1"/>
</dbReference>
<dbReference type="NCBIfam" id="NF003966">
    <property type="entry name" value="PRK05458.1"/>
    <property type="match status" value="1"/>
</dbReference>
<dbReference type="GO" id="GO:0006163">
    <property type="term" value="P:purine nucleotide metabolic process"/>
    <property type="evidence" value="ECO:0007669"/>
    <property type="project" value="UniProtKB-UniRule"/>
</dbReference>
<comment type="caution">
    <text evidence="7">The sequence shown here is derived from an EMBL/GenBank/DDBJ whole genome shotgun (WGS) entry which is preliminary data.</text>
</comment>
<accession>A0A0R1Y945</accession>
<evidence type="ECO:0000313" key="7">
    <source>
        <dbReference type="EMBL" id="KRM38831.1"/>
    </source>
</evidence>
<feature type="domain" description="IMP dehydrogenase/GMP reductase" evidence="6">
    <location>
        <begin position="4"/>
        <end position="308"/>
    </location>
</feature>
<reference evidence="7 8" key="1">
    <citation type="journal article" date="2015" name="Genome Announc.">
        <title>Expanding the biotechnology potential of lactobacilli through comparative genomics of 213 strains and associated genera.</title>
        <authorList>
            <person name="Sun Z."/>
            <person name="Harris H.M."/>
            <person name="McCann A."/>
            <person name="Guo C."/>
            <person name="Argimon S."/>
            <person name="Zhang W."/>
            <person name="Yang X."/>
            <person name="Jeffery I.B."/>
            <person name="Cooney J.C."/>
            <person name="Kagawa T.F."/>
            <person name="Liu W."/>
            <person name="Song Y."/>
            <person name="Salvetti E."/>
            <person name="Wrobel A."/>
            <person name="Rasinkangas P."/>
            <person name="Parkhill J."/>
            <person name="Rea M.C."/>
            <person name="O'Sullivan O."/>
            <person name="Ritari J."/>
            <person name="Douillard F.P."/>
            <person name="Paul Ross R."/>
            <person name="Yang R."/>
            <person name="Briner A.E."/>
            <person name="Felis G.E."/>
            <person name="de Vos W.M."/>
            <person name="Barrangou R."/>
            <person name="Klaenhammer T.R."/>
            <person name="Caufield P.W."/>
            <person name="Cui Y."/>
            <person name="Zhang H."/>
            <person name="O'Toole P.W."/>
        </authorList>
    </citation>
    <scope>NUCLEOTIDE SEQUENCE [LARGE SCALE GENOMIC DNA]</scope>
    <source>
        <strain evidence="7 8">DSM 5661</strain>
    </source>
</reference>
<evidence type="ECO:0000256" key="2">
    <source>
        <dbReference type="ARBA" id="ARBA00023002"/>
    </source>
</evidence>
<keyword evidence="1 5" id="KW-0521">NADP</keyword>
<dbReference type="InterPro" id="IPR001093">
    <property type="entry name" value="IMP_DH_GMPRt"/>
</dbReference>
<protein>
    <recommendedName>
        <fullName evidence="5">GMP reductase</fullName>
        <ecNumber evidence="5">1.7.1.7</ecNumber>
    </recommendedName>
    <alternativeName>
        <fullName evidence="5">Guanosine 5'-monophosphate oxidoreductase</fullName>
        <shortName evidence="5">Guanosine monophosphate reductase</shortName>
    </alternativeName>
</protein>
<dbReference type="STRING" id="1423754.FC39_GL001173"/>
<dbReference type="PIRSF" id="PIRSF036500">
    <property type="entry name" value="GMP_red_Firmic"/>
    <property type="match status" value="1"/>
</dbReference>
<dbReference type="EC" id="1.7.1.7" evidence="5"/>
<dbReference type="PROSITE" id="PS00487">
    <property type="entry name" value="IMP_DH_GMP_RED"/>
    <property type="match status" value="1"/>
</dbReference>
<keyword evidence="8" id="KW-1185">Reference proteome</keyword>
<comment type="function">
    <text evidence="3 5">Catalyzes the irreversible NADPH-dependent deamination of GMP to IMP. It functions in the conversion of nucleobase, nucleoside and nucleotide derivatives of G to A nucleotides, and in maintaining the intracellular balance of A and G nucleotides.</text>
</comment>
<comment type="catalytic activity">
    <reaction evidence="4 5">
        <text>IMP + NH4(+) + NADP(+) = GMP + NADPH + 2 H(+)</text>
        <dbReference type="Rhea" id="RHEA:17185"/>
        <dbReference type="ChEBI" id="CHEBI:15378"/>
        <dbReference type="ChEBI" id="CHEBI:28938"/>
        <dbReference type="ChEBI" id="CHEBI:57783"/>
        <dbReference type="ChEBI" id="CHEBI:58053"/>
        <dbReference type="ChEBI" id="CHEBI:58115"/>
        <dbReference type="ChEBI" id="CHEBI:58349"/>
        <dbReference type="EC" id="1.7.1.7"/>
    </reaction>
</comment>
<dbReference type="EMBL" id="AZGI01000045">
    <property type="protein sequence ID" value="KRM38831.1"/>
    <property type="molecule type" value="Genomic_DNA"/>
</dbReference>
<sequence length="324" mass="36064">MEAFDYDDIQLVPNKGIIKSRRDADTSIKFGNRTFKISVVPANMESVIDEKLAIWLAENGYYYVMHRFQPEKRIDFIKMMHEKGLFASISVGIKDSEYKFIDQLVKENVKPEYITIDVAHGHSIYVIKMIHYIKEKLPDSFLTAGNIATPEAVRELENEGADATKVGVGPGKACITKLKTGFGTGGWQLAALRMCSKVASKPLIADGGIRHNGDIAKSIRFGATMVMIGSMLAGHEESPGNIIKINGKTYKQYWGSASEVQKGAYRNVEGKQMLIPYRGSIKDTLREMQEDLQSSISYAGGKDLNSIKLVDYVIVKNTIMDGDY</sequence>
<evidence type="ECO:0000256" key="1">
    <source>
        <dbReference type="ARBA" id="ARBA00022857"/>
    </source>
</evidence>
<dbReference type="InterPro" id="IPR050139">
    <property type="entry name" value="GMP_reductase"/>
</dbReference>
<dbReference type="NCBIfam" id="TIGR01306">
    <property type="entry name" value="GMP_reduct_2"/>
    <property type="match status" value="1"/>
</dbReference>
<evidence type="ECO:0000259" key="6">
    <source>
        <dbReference type="Pfam" id="PF00478"/>
    </source>
</evidence>
<dbReference type="PANTHER" id="PTHR43170">
    <property type="entry name" value="GMP REDUCTASE"/>
    <property type="match status" value="1"/>
</dbReference>
<dbReference type="SMART" id="SM01240">
    <property type="entry name" value="IMPDH"/>
    <property type="match status" value="1"/>
</dbReference>
<dbReference type="GO" id="GO:1902560">
    <property type="term" value="C:GMP reductase complex"/>
    <property type="evidence" value="ECO:0007669"/>
    <property type="project" value="InterPro"/>
</dbReference>
<feature type="binding site" evidence="5">
    <location>
        <begin position="203"/>
        <end position="226"/>
    </location>
    <ligand>
        <name>NADP(+)</name>
        <dbReference type="ChEBI" id="CHEBI:58349"/>
    </ligand>
</feature>
<dbReference type="InterPro" id="IPR013785">
    <property type="entry name" value="Aldolase_TIM"/>
</dbReference>
<dbReference type="GO" id="GO:0005829">
    <property type="term" value="C:cytosol"/>
    <property type="evidence" value="ECO:0007669"/>
    <property type="project" value="TreeGrafter"/>
</dbReference>
<proteinExistence type="inferred from homology"/>
<dbReference type="InterPro" id="IPR005994">
    <property type="entry name" value="GuaC_type_2"/>
</dbReference>
<evidence type="ECO:0000256" key="5">
    <source>
        <dbReference type="HAMAP-Rule" id="MF_01511"/>
    </source>
</evidence>
<keyword evidence="2 5" id="KW-0560">Oxidoreductase</keyword>
<evidence type="ECO:0000256" key="4">
    <source>
        <dbReference type="ARBA" id="ARBA00048616"/>
    </source>
</evidence>
<dbReference type="GO" id="GO:0003920">
    <property type="term" value="F:GMP reductase activity"/>
    <property type="evidence" value="ECO:0007669"/>
    <property type="project" value="UniProtKB-UniRule"/>
</dbReference>
<name>A0A0R1Y945_9LACO</name>
<dbReference type="CDD" id="cd00381">
    <property type="entry name" value="IMPDH"/>
    <property type="match status" value="1"/>
</dbReference>
<dbReference type="eggNOG" id="COG0516">
    <property type="taxonomic scope" value="Bacteria"/>
</dbReference>
<evidence type="ECO:0000256" key="3">
    <source>
        <dbReference type="ARBA" id="ARBA00037691"/>
    </source>
</evidence>
<gene>
    <name evidence="5" type="primary">guaC</name>
    <name evidence="7" type="ORF">FC39_GL001173</name>
</gene>
<dbReference type="HAMAP" id="MF_01511">
    <property type="entry name" value="GMP_reduct_type2"/>
    <property type="match status" value="1"/>
</dbReference>
<dbReference type="InterPro" id="IPR015875">
    <property type="entry name" value="IMP_DH/GMP_Rdtase_CS"/>
</dbReference>
<comment type="similarity">
    <text evidence="5">Belongs to the IMPDH/GMPR family. GuaC type 2 subfamily.</text>
</comment>
<dbReference type="PANTHER" id="PTHR43170:SF5">
    <property type="entry name" value="GMP REDUCTASE"/>
    <property type="match status" value="1"/>
</dbReference>
<dbReference type="PATRIC" id="fig|1423754.3.peg.1207"/>
<evidence type="ECO:0000313" key="8">
    <source>
        <dbReference type="Proteomes" id="UP000051223"/>
    </source>
</evidence>
<feature type="active site" description="Thioimidate intermediate" evidence="5">
    <location>
        <position position="174"/>
    </location>
</feature>
<dbReference type="Pfam" id="PF00478">
    <property type="entry name" value="IMPDH"/>
    <property type="match status" value="1"/>
</dbReference>